<feature type="signal peptide" evidence="7">
    <location>
        <begin position="1"/>
        <end position="20"/>
    </location>
</feature>
<dbReference type="SUPFAM" id="SSF56601">
    <property type="entry name" value="beta-lactamase/transpeptidase-like"/>
    <property type="match status" value="1"/>
</dbReference>
<dbReference type="PROSITE" id="PS00336">
    <property type="entry name" value="BETA_LACTAMASE_C"/>
    <property type="match status" value="1"/>
</dbReference>
<keyword evidence="5 6" id="KW-0046">Antibiotic resistance</keyword>
<comment type="caution">
    <text evidence="9">The sequence shown here is derived from an EMBL/GenBank/DDBJ whole genome shotgun (WGS) entry which is preliminary data.</text>
</comment>
<feature type="chain" id="PRO_5046546461" description="Beta-lactamase" evidence="7">
    <location>
        <begin position="21"/>
        <end position="540"/>
    </location>
</feature>
<evidence type="ECO:0000256" key="2">
    <source>
        <dbReference type="ARBA" id="ARBA00007840"/>
    </source>
</evidence>
<dbReference type="InterPro" id="IPR001586">
    <property type="entry name" value="Beta-lactam_class-C_AS"/>
</dbReference>
<evidence type="ECO:0000256" key="3">
    <source>
        <dbReference type="ARBA" id="ARBA00012865"/>
    </source>
</evidence>
<accession>A0ABT1QWJ0</accession>
<dbReference type="InterPro" id="IPR012338">
    <property type="entry name" value="Beta-lactam/transpept-like"/>
</dbReference>
<gene>
    <name evidence="9" type="ORF">NM961_18240</name>
</gene>
<dbReference type="PANTHER" id="PTHR46825">
    <property type="entry name" value="D-ALANYL-D-ALANINE-CARBOXYPEPTIDASE/ENDOPEPTIDASE AMPH"/>
    <property type="match status" value="1"/>
</dbReference>
<evidence type="ECO:0000313" key="10">
    <source>
        <dbReference type="Proteomes" id="UP001165498"/>
    </source>
</evidence>
<keyword evidence="4 6" id="KW-0378">Hydrolase</keyword>
<keyword evidence="10" id="KW-1185">Reference proteome</keyword>
<name>A0ABT1QWJ0_9GAMM</name>
<dbReference type="Proteomes" id="UP001165498">
    <property type="component" value="Unassembled WGS sequence"/>
</dbReference>
<dbReference type="InterPro" id="IPR001466">
    <property type="entry name" value="Beta-lactam-related"/>
</dbReference>
<reference evidence="9" key="1">
    <citation type="submission" date="2022-07" db="EMBL/GenBank/DDBJ databases">
        <title>Tahibacter sp., a new gammaproteobacterium isolated from the silt sample collected at pig farm.</title>
        <authorList>
            <person name="Chen H."/>
        </authorList>
    </citation>
    <scope>NUCLEOTIDE SEQUENCE</scope>
    <source>
        <strain evidence="9">P2K</strain>
    </source>
</reference>
<comment type="catalytic activity">
    <reaction evidence="1 6">
        <text>a beta-lactam + H2O = a substituted beta-amino acid</text>
        <dbReference type="Rhea" id="RHEA:20401"/>
        <dbReference type="ChEBI" id="CHEBI:15377"/>
        <dbReference type="ChEBI" id="CHEBI:35627"/>
        <dbReference type="ChEBI" id="CHEBI:140347"/>
        <dbReference type="EC" id="3.5.2.6"/>
    </reaction>
</comment>
<dbReference type="EC" id="3.5.2.6" evidence="3 6"/>
<dbReference type="PANTHER" id="PTHR46825:SF8">
    <property type="entry name" value="BETA-LACTAMASE-RELATED"/>
    <property type="match status" value="1"/>
</dbReference>
<evidence type="ECO:0000256" key="6">
    <source>
        <dbReference type="RuleBase" id="RU361140"/>
    </source>
</evidence>
<evidence type="ECO:0000256" key="4">
    <source>
        <dbReference type="ARBA" id="ARBA00022801"/>
    </source>
</evidence>
<dbReference type="Pfam" id="PF00144">
    <property type="entry name" value="Beta-lactamase"/>
    <property type="match status" value="1"/>
</dbReference>
<organism evidence="9 10">
    <name type="scientific">Tahibacter harae</name>
    <dbReference type="NCBI Taxonomy" id="2963937"/>
    <lineage>
        <taxon>Bacteria</taxon>
        <taxon>Pseudomonadati</taxon>
        <taxon>Pseudomonadota</taxon>
        <taxon>Gammaproteobacteria</taxon>
        <taxon>Lysobacterales</taxon>
        <taxon>Rhodanobacteraceae</taxon>
        <taxon>Tahibacter</taxon>
    </lineage>
</organism>
<evidence type="ECO:0000313" key="9">
    <source>
        <dbReference type="EMBL" id="MCQ4166657.1"/>
    </source>
</evidence>
<proteinExistence type="inferred from homology"/>
<evidence type="ECO:0000256" key="7">
    <source>
        <dbReference type="SAM" id="SignalP"/>
    </source>
</evidence>
<feature type="domain" description="Beta-lactamase-related" evidence="8">
    <location>
        <begin position="37"/>
        <end position="334"/>
    </location>
</feature>
<evidence type="ECO:0000256" key="1">
    <source>
        <dbReference type="ARBA" id="ARBA00001526"/>
    </source>
</evidence>
<sequence length="540" mass="56846">MTPKKWAMALLALLPLGAGAAMPTQLAGVLQRRLQGDRSGACIAAAVIDGGVTQAYVCAGGGRPRIHARSAFEIGSISKTMNAFLLAQFIGEGRVTLDTPLAQLLPPGAQVPQFQGQPILLRHVVTHRSGLPALPPGFAPPDMDDPYAYLDENLLLAALAQTTLTQAPGKHFEYSNFASMLLSAGLARLGGEDYETLLRERLFLPLGMRSSFISAPAAGLAPVPGHMSNGRVTPPWTFGPNLAGVGGVRATLGDMVAYVQAQLGLRNSSAAEAIALTQQDVPTDGEPAMGMNWIKLPLGSGTVLLHDGGTGGFAAFAGFDRARGRGVVLLSDTAIPDIVEIGAHLFDPTLPLPPPRRLARPPAVLVDALVGDYRIDDGQRLRLLRRGSALAAQVDGQPRLALGYDSGGDFFAATVDVLLRPQREADGSYSLQLHQLGGVRIARRVGAVAAPAPLQLEPQALAGYAGDYALLPEFTLRVYAEGATLYVQGSGQPALAVTAVEADVFVAAEAAAQLRFERRDGRVVALVLKQNGQELRGERR</sequence>
<dbReference type="Gene3D" id="3.40.710.10">
    <property type="entry name" value="DD-peptidase/beta-lactamase superfamily"/>
    <property type="match status" value="1"/>
</dbReference>
<protein>
    <recommendedName>
        <fullName evidence="3 6">Beta-lactamase</fullName>
        <ecNumber evidence="3 6">3.5.2.6</ecNumber>
    </recommendedName>
</protein>
<keyword evidence="7" id="KW-0732">Signal</keyword>
<evidence type="ECO:0000259" key="8">
    <source>
        <dbReference type="Pfam" id="PF00144"/>
    </source>
</evidence>
<dbReference type="InterPro" id="IPR050491">
    <property type="entry name" value="AmpC-like"/>
</dbReference>
<comment type="similarity">
    <text evidence="2 6">Belongs to the class-C beta-lactamase family.</text>
</comment>
<evidence type="ECO:0000256" key="5">
    <source>
        <dbReference type="ARBA" id="ARBA00023251"/>
    </source>
</evidence>
<dbReference type="EMBL" id="JANFQO010000019">
    <property type="protein sequence ID" value="MCQ4166657.1"/>
    <property type="molecule type" value="Genomic_DNA"/>
</dbReference>
<dbReference type="RefSeq" id="WP_255915844.1">
    <property type="nucleotide sequence ID" value="NZ_JANFQO010000019.1"/>
</dbReference>